<gene>
    <name evidence="1" type="ORF">PQU98_07005</name>
</gene>
<dbReference type="Pfam" id="PF20159">
    <property type="entry name" value="YidB"/>
    <property type="match status" value="1"/>
</dbReference>
<proteinExistence type="predicted"/>
<dbReference type="SUPFAM" id="SSF140804">
    <property type="entry name" value="YidB-like"/>
    <property type="match status" value="1"/>
</dbReference>
<reference evidence="1 2" key="1">
    <citation type="submission" date="2023-01" db="EMBL/GenBank/DDBJ databases">
        <title>Novel species of the genus Asticcacaulis isolated from rivers.</title>
        <authorList>
            <person name="Lu H."/>
        </authorList>
    </citation>
    <scope>NUCLEOTIDE SEQUENCE [LARGE SCALE GENOMIC DNA]</scope>
    <source>
        <strain evidence="1 2">LKC15W</strain>
    </source>
</reference>
<dbReference type="InterPro" id="IPR027405">
    <property type="entry name" value="YidB-like"/>
</dbReference>
<dbReference type="RefSeq" id="WP_272744187.1">
    <property type="nucleotide sequence ID" value="NZ_JAQQKV010000001.1"/>
</dbReference>
<dbReference type="Gene3D" id="1.10.10.690">
    <property type="entry name" value="YidB-like"/>
    <property type="match status" value="1"/>
</dbReference>
<evidence type="ECO:0000313" key="2">
    <source>
        <dbReference type="Proteomes" id="UP001218579"/>
    </source>
</evidence>
<dbReference type="EMBL" id="JAQQKV010000001">
    <property type="protein sequence ID" value="MDC7675870.1"/>
    <property type="molecule type" value="Genomic_DNA"/>
</dbReference>
<name>A0ABT5HHZ8_9CAUL</name>
<protein>
    <submittedName>
        <fullName evidence="1">YidB family protein</fullName>
    </submittedName>
</protein>
<sequence>MDILNGVLGALSGGDKGGLNIEALSGLIGNGGLNDIVGTLSQGGLQDVVQSWLGSGANLSVSAEQIQSVLGSEQVGQLARSLGVNPAQIADVLPGLIDKLSPNGQISADGLGDIVGQLGNGGIVQDVLGGLFKR</sequence>
<comment type="caution">
    <text evidence="1">The sequence shown here is derived from an EMBL/GenBank/DDBJ whole genome shotgun (WGS) entry which is preliminary data.</text>
</comment>
<dbReference type="Proteomes" id="UP001218579">
    <property type="component" value="Unassembled WGS sequence"/>
</dbReference>
<organism evidence="1 2">
    <name type="scientific">Asticcacaulis machinosus</name>
    <dbReference type="NCBI Taxonomy" id="2984211"/>
    <lineage>
        <taxon>Bacteria</taxon>
        <taxon>Pseudomonadati</taxon>
        <taxon>Pseudomonadota</taxon>
        <taxon>Alphaproteobacteria</taxon>
        <taxon>Caulobacterales</taxon>
        <taxon>Caulobacteraceae</taxon>
        <taxon>Asticcacaulis</taxon>
    </lineage>
</organism>
<dbReference type="InterPro" id="IPR045372">
    <property type="entry name" value="YidB"/>
</dbReference>
<keyword evidence="2" id="KW-1185">Reference proteome</keyword>
<accession>A0ABT5HHZ8</accession>
<evidence type="ECO:0000313" key="1">
    <source>
        <dbReference type="EMBL" id="MDC7675870.1"/>
    </source>
</evidence>